<feature type="compositionally biased region" description="Basic and acidic residues" evidence="2">
    <location>
        <begin position="1"/>
        <end position="18"/>
    </location>
</feature>
<keyword evidence="3" id="KW-0472">Membrane</keyword>
<evidence type="ECO:0000313" key="5">
    <source>
        <dbReference type="Proteomes" id="UP000288096"/>
    </source>
</evidence>
<feature type="compositionally biased region" description="Basic and acidic residues" evidence="2">
    <location>
        <begin position="26"/>
        <end position="40"/>
    </location>
</feature>
<evidence type="ECO:0000256" key="2">
    <source>
        <dbReference type="SAM" id="MobiDB-lite"/>
    </source>
</evidence>
<dbReference type="OrthoDB" id="10016307at2"/>
<sequence>MEDREAGFRIGRETHEDVSQTVFTHSGREDRPPVRENQRADRKRLDRINRRLSLISVLLPCLLAVILYFFYQDVRKRFDQMGDNGATEARATAEQLKQDVADLSEKYRKLKTSIDEKEAPMNEVFLVFEKTAGSLKEGLAGVRERLDAMDAAKADTQQLADEAARLTAALVPLQESLQGVRDQVQSLDEKYAAQFAALDESRGGTSEEMAGVKEDLGGMKDELARMKADTIDVLSTTIDRKALNAAIKKQTGTYQRKISSLTQRLSEKESEIRALQKKVRALDSRMKSIGQKSLGTPKPGTFIEQDLP</sequence>
<organism evidence="4 5">
    <name type="scientific">Desulfonema ishimotonii</name>
    <dbReference type="NCBI Taxonomy" id="45657"/>
    <lineage>
        <taxon>Bacteria</taxon>
        <taxon>Pseudomonadati</taxon>
        <taxon>Thermodesulfobacteriota</taxon>
        <taxon>Desulfobacteria</taxon>
        <taxon>Desulfobacterales</taxon>
        <taxon>Desulfococcaceae</taxon>
        <taxon>Desulfonema</taxon>
    </lineage>
</organism>
<dbReference type="RefSeq" id="WP_124328100.1">
    <property type="nucleotide sequence ID" value="NZ_BEXT01000001.1"/>
</dbReference>
<keyword evidence="1" id="KW-0175">Coiled coil</keyword>
<comment type="caution">
    <text evidence="4">The sequence shown here is derived from an EMBL/GenBank/DDBJ whole genome shotgun (WGS) entry which is preliminary data.</text>
</comment>
<dbReference type="AlphaFoldDB" id="A0A401FUS5"/>
<reference evidence="5" key="2">
    <citation type="submission" date="2019-01" db="EMBL/GenBank/DDBJ databases">
        <title>Genome sequence of Desulfonema ishimotonii strain Tokyo 01.</title>
        <authorList>
            <person name="Fukui M."/>
        </authorList>
    </citation>
    <scope>NUCLEOTIDE SEQUENCE [LARGE SCALE GENOMIC DNA]</scope>
    <source>
        <strain evidence="5">Tokyo 01</strain>
    </source>
</reference>
<evidence type="ECO:0000256" key="1">
    <source>
        <dbReference type="SAM" id="Coils"/>
    </source>
</evidence>
<keyword evidence="3" id="KW-1133">Transmembrane helix</keyword>
<keyword evidence="5" id="KW-1185">Reference proteome</keyword>
<feature type="region of interest" description="Disordered" evidence="2">
    <location>
        <begin position="286"/>
        <end position="308"/>
    </location>
</feature>
<accession>A0A401FUS5</accession>
<protein>
    <recommendedName>
        <fullName evidence="6">Chromosome partition protein Smc</fullName>
    </recommendedName>
</protein>
<evidence type="ECO:0000256" key="3">
    <source>
        <dbReference type="SAM" id="Phobius"/>
    </source>
</evidence>
<feature type="region of interest" description="Disordered" evidence="2">
    <location>
        <begin position="1"/>
        <end position="40"/>
    </location>
</feature>
<feature type="coiled-coil region" evidence="1">
    <location>
        <begin position="86"/>
        <end position="113"/>
    </location>
</feature>
<reference evidence="5" key="1">
    <citation type="submission" date="2017-11" db="EMBL/GenBank/DDBJ databases">
        <authorList>
            <person name="Watanabe M."/>
            <person name="Kojima H."/>
        </authorList>
    </citation>
    <scope>NUCLEOTIDE SEQUENCE [LARGE SCALE GENOMIC DNA]</scope>
    <source>
        <strain evidence="5">Tokyo 01</strain>
    </source>
</reference>
<proteinExistence type="predicted"/>
<dbReference type="EMBL" id="BEXT01000001">
    <property type="protein sequence ID" value="GBC60716.1"/>
    <property type="molecule type" value="Genomic_DNA"/>
</dbReference>
<feature type="transmembrane region" description="Helical" evidence="3">
    <location>
        <begin position="52"/>
        <end position="71"/>
    </location>
</feature>
<name>A0A401FUS5_9BACT</name>
<dbReference type="Proteomes" id="UP000288096">
    <property type="component" value="Unassembled WGS sequence"/>
</dbReference>
<evidence type="ECO:0008006" key="6">
    <source>
        <dbReference type="Google" id="ProtNLM"/>
    </source>
</evidence>
<gene>
    <name evidence="4" type="ORF">DENIS_1673</name>
</gene>
<keyword evidence="3" id="KW-0812">Transmembrane</keyword>
<dbReference type="Gene3D" id="1.10.287.1490">
    <property type="match status" value="1"/>
</dbReference>
<evidence type="ECO:0000313" key="4">
    <source>
        <dbReference type="EMBL" id="GBC60716.1"/>
    </source>
</evidence>